<gene>
    <name evidence="7" type="ORF">B597_015210</name>
</gene>
<dbReference type="GO" id="GO:0003700">
    <property type="term" value="F:DNA-binding transcription factor activity"/>
    <property type="evidence" value="ECO:0007669"/>
    <property type="project" value="InterPro"/>
</dbReference>
<dbReference type="InterPro" id="IPR036390">
    <property type="entry name" value="WH_DNA-bd_sf"/>
</dbReference>
<dbReference type="InterPro" id="IPR000524">
    <property type="entry name" value="Tscrpt_reg_HTH_GntR"/>
</dbReference>
<dbReference type="EMBL" id="AMCZ02000020">
    <property type="protein sequence ID" value="EWC40490.1"/>
    <property type="molecule type" value="Genomic_DNA"/>
</dbReference>
<dbReference type="CDD" id="cd00609">
    <property type="entry name" value="AAT_like"/>
    <property type="match status" value="1"/>
</dbReference>
<keyword evidence="5" id="KW-0804">Transcription</keyword>
<evidence type="ECO:0000313" key="7">
    <source>
        <dbReference type="EMBL" id="EWC40490.1"/>
    </source>
</evidence>
<dbReference type="Gene3D" id="1.10.10.10">
    <property type="entry name" value="Winged helix-like DNA-binding domain superfamily/Winged helix DNA-binding domain"/>
    <property type="match status" value="1"/>
</dbReference>
<evidence type="ECO:0000256" key="5">
    <source>
        <dbReference type="ARBA" id="ARBA00023163"/>
    </source>
</evidence>
<dbReference type="GO" id="GO:0003677">
    <property type="term" value="F:DNA binding"/>
    <property type="evidence" value="ECO:0007669"/>
    <property type="project" value="UniProtKB-KW"/>
</dbReference>
<dbReference type="SMART" id="SM00345">
    <property type="entry name" value="HTH_GNTR"/>
    <property type="match status" value="1"/>
</dbReference>
<dbReference type="InterPro" id="IPR051446">
    <property type="entry name" value="HTH_trans_reg/aminotransferase"/>
</dbReference>
<proteinExistence type="inferred from homology"/>
<keyword evidence="3" id="KW-0805">Transcription regulation</keyword>
<name>A0A061JQ62_STUST</name>
<dbReference type="GO" id="GO:0030170">
    <property type="term" value="F:pyridoxal phosphate binding"/>
    <property type="evidence" value="ECO:0007669"/>
    <property type="project" value="InterPro"/>
</dbReference>
<evidence type="ECO:0000256" key="2">
    <source>
        <dbReference type="ARBA" id="ARBA00022898"/>
    </source>
</evidence>
<dbReference type="AlphaFoldDB" id="A0A061JQ62"/>
<comment type="caution">
    <text evidence="7">The sequence shown here is derived from an EMBL/GenBank/DDBJ whole genome shotgun (WGS) entry which is preliminary data.</text>
</comment>
<dbReference type="PANTHER" id="PTHR46577:SF1">
    <property type="entry name" value="HTH-TYPE TRANSCRIPTIONAL REGULATORY PROTEIN GABR"/>
    <property type="match status" value="1"/>
</dbReference>
<dbReference type="InterPro" id="IPR015424">
    <property type="entry name" value="PyrdxlP-dep_Trfase"/>
</dbReference>
<dbReference type="SUPFAM" id="SSF46785">
    <property type="entry name" value="Winged helix' DNA-binding domain"/>
    <property type="match status" value="1"/>
</dbReference>
<dbReference type="OrthoDB" id="9808770at2"/>
<organism evidence="7 8">
    <name type="scientific">Stutzerimonas stutzeri KOS6</name>
    <dbReference type="NCBI Taxonomy" id="1218352"/>
    <lineage>
        <taxon>Bacteria</taxon>
        <taxon>Pseudomonadati</taxon>
        <taxon>Pseudomonadota</taxon>
        <taxon>Gammaproteobacteria</taxon>
        <taxon>Pseudomonadales</taxon>
        <taxon>Pseudomonadaceae</taxon>
        <taxon>Stutzerimonas</taxon>
    </lineage>
</organism>
<dbReference type="PANTHER" id="PTHR46577">
    <property type="entry name" value="HTH-TYPE TRANSCRIPTIONAL REGULATORY PROTEIN GABR"/>
    <property type="match status" value="1"/>
</dbReference>
<dbReference type="PROSITE" id="PS50949">
    <property type="entry name" value="HTH_GNTR"/>
    <property type="match status" value="1"/>
</dbReference>
<keyword evidence="4" id="KW-0238">DNA-binding</keyword>
<feature type="domain" description="HTH gntR-type" evidence="6">
    <location>
        <begin position="14"/>
        <end position="82"/>
    </location>
</feature>
<dbReference type="SUPFAM" id="SSF53383">
    <property type="entry name" value="PLP-dependent transferases"/>
    <property type="match status" value="1"/>
</dbReference>
<dbReference type="eggNOG" id="COG1167">
    <property type="taxonomic scope" value="Bacteria"/>
</dbReference>
<evidence type="ECO:0000256" key="3">
    <source>
        <dbReference type="ARBA" id="ARBA00023015"/>
    </source>
</evidence>
<evidence type="ECO:0000259" key="6">
    <source>
        <dbReference type="PROSITE" id="PS50949"/>
    </source>
</evidence>
<dbReference type="InterPro" id="IPR015421">
    <property type="entry name" value="PyrdxlP-dep_Trfase_major"/>
</dbReference>
<dbReference type="RefSeq" id="WP_003292607.1">
    <property type="nucleotide sequence ID" value="NZ_KK020676.1"/>
</dbReference>
<sequence length="498" mass="56569">MIDHYIHLNFDHQRGLQEQLRETLVSTILSGGFPVDEPLPSCRKLSQQLAVSRNTVALVYESLLDNGYLVSRPRSGYYLHPDYRSGDAAHEPPRIALLHKGEPSCDVMGDRAPDWSARLKMQPSLKHGVLRPSNWTRYPYPFVYGQPIRELFPLERWREVSRTVLRGDRDPSWMNDRFDRDDEMLVEQLRTRVLPKRGIWARPDEILVTLGSQNALYLLATLLMGKGVRVAMENPGFRDALSLFELRGADIQLQSVDDQGLVLDSRLHGCDYLYVTPGHQVPTGVAMSAARRTALLRQIRQHDQVVIEDDYDAEFNLDHQAQPALKASDASGRVIYMSSLSKAFSPGLRIGYLVADAELIDELRALRRLMYRHPPLNNQRMLAEFLAQGHYDSHLRRFREEHRRRRDTLRLALDDELPGCQPMGSPGASAFWLQAPEGVDTQRLAWAAAQQGVLFEAGAQIFFNEAPPTNFMRLGFHAIDAARIGEGARVLGEVLHRL</sequence>
<dbReference type="Proteomes" id="UP000026923">
    <property type="component" value="Unassembled WGS sequence"/>
</dbReference>
<reference evidence="7 8" key="1">
    <citation type="journal article" date="2013" name="Genome Announc.">
        <title>Draft Genome of the Nitrogen-Fixing Bacterium Pseudomonas stutzeri Strain KOS6 Isolated from Industrial Hydrocarbon Sludge.</title>
        <authorList>
            <person name="Grigoryeva T.V."/>
            <person name="Laikov A.V."/>
            <person name="Naumova R.P."/>
            <person name="Manolov A.I."/>
            <person name="Larin A.K."/>
            <person name="Karpova I.Y."/>
            <person name="Semashko T.A."/>
            <person name="Alexeev D.G."/>
            <person name="Kostryukova E.S."/>
            <person name="Muller R."/>
            <person name="Govorun V.M."/>
        </authorList>
    </citation>
    <scope>NUCLEOTIDE SEQUENCE [LARGE SCALE GENOMIC DNA]</scope>
    <source>
        <strain evidence="7 8">KOS6</strain>
    </source>
</reference>
<protein>
    <submittedName>
        <fullName evidence="7">GntR family transcriptional regulator</fullName>
    </submittedName>
</protein>
<dbReference type="InterPro" id="IPR004839">
    <property type="entry name" value="Aminotransferase_I/II_large"/>
</dbReference>
<dbReference type="Pfam" id="PF00155">
    <property type="entry name" value="Aminotran_1_2"/>
    <property type="match status" value="1"/>
</dbReference>
<evidence type="ECO:0000313" key="8">
    <source>
        <dbReference type="Proteomes" id="UP000026923"/>
    </source>
</evidence>
<evidence type="ECO:0000256" key="4">
    <source>
        <dbReference type="ARBA" id="ARBA00023125"/>
    </source>
</evidence>
<dbReference type="CDD" id="cd07377">
    <property type="entry name" value="WHTH_GntR"/>
    <property type="match status" value="1"/>
</dbReference>
<accession>A0A061JQ62</accession>
<dbReference type="Pfam" id="PF00392">
    <property type="entry name" value="GntR"/>
    <property type="match status" value="1"/>
</dbReference>
<dbReference type="HOGENOM" id="CLU_017584_0_1_6"/>
<dbReference type="InterPro" id="IPR036388">
    <property type="entry name" value="WH-like_DNA-bd_sf"/>
</dbReference>
<dbReference type="Gene3D" id="3.40.640.10">
    <property type="entry name" value="Type I PLP-dependent aspartate aminotransferase-like (Major domain)"/>
    <property type="match status" value="1"/>
</dbReference>
<evidence type="ECO:0000256" key="1">
    <source>
        <dbReference type="ARBA" id="ARBA00005384"/>
    </source>
</evidence>
<comment type="similarity">
    <text evidence="1">In the C-terminal section; belongs to the class-I pyridoxal-phosphate-dependent aminotransferase family.</text>
</comment>
<keyword evidence="2" id="KW-0663">Pyridoxal phosphate</keyword>